<dbReference type="OrthoDB" id="7060117at2"/>
<reference evidence="1 2" key="1">
    <citation type="submission" date="2016-10" db="EMBL/GenBank/DDBJ databases">
        <authorList>
            <person name="de Groot N.N."/>
        </authorList>
    </citation>
    <scope>NUCLEOTIDE SEQUENCE [LARGE SCALE GENOMIC DNA]</scope>
    <source>
        <strain evidence="1 2">DSM 25927</strain>
    </source>
</reference>
<dbReference type="EMBL" id="FOFS01000004">
    <property type="protein sequence ID" value="SEQ18082.1"/>
    <property type="molecule type" value="Genomic_DNA"/>
</dbReference>
<name>A0A1H9DXM2_9GAMM</name>
<keyword evidence="2" id="KW-1185">Reference proteome</keyword>
<evidence type="ECO:0000313" key="1">
    <source>
        <dbReference type="EMBL" id="SEQ18082.1"/>
    </source>
</evidence>
<sequence length="183" mass="20192">MTLLSTRLTTLDGLGDQILDFRELPRPHVALQIGLHPVAPIIDRIRTTAEPAGMTVVAADLSGVDAEDVLWKIGTALFAVVDGEPPVRPTTDHPALAFKRLFNAVVGYSDDDFVLIVGPIDHLEAVPDKADNIYGALRAAVVEFERRVQLIVLVRADIIRKQVFWLDRPMMEFASFLDLRVTG</sequence>
<protein>
    <submittedName>
        <fullName evidence="1">Uncharacterized protein</fullName>
    </submittedName>
</protein>
<organism evidence="1 2">
    <name type="scientific">Solimonas aquatica</name>
    <dbReference type="NCBI Taxonomy" id="489703"/>
    <lineage>
        <taxon>Bacteria</taxon>
        <taxon>Pseudomonadati</taxon>
        <taxon>Pseudomonadota</taxon>
        <taxon>Gammaproteobacteria</taxon>
        <taxon>Nevskiales</taxon>
        <taxon>Nevskiaceae</taxon>
        <taxon>Solimonas</taxon>
    </lineage>
</organism>
<dbReference type="Proteomes" id="UP000199233">
    <property type="component" value="Unassembled WGS sequence"/>
</dbReference>
<gene>
    <name evidence="1" type="ORF">SAMN04488038_104199</name>
</gene>
<dbReference type="RefSeq" id="WP_093283660.1">
    <property type="nucleotide sequence ID" value="NZ_FOFS01000004.1"/>
</dbReference>
<proteinExistence type="predicted"/>
<evidence type="ECO:0000313" key="2">
    <source>
        <dbReference type="Proteomes" id="UP000199233"/>
    </source>
</evidence>
<accession>A0A1H9DXM2</accession>
<dbReference type="AlphaFoldDB" id="A0A1H9DXM2"/>